<evidence type="ECO:0008006" key="4">
    <source>
        <dbReference type="Google" id="ProtNLM"/>
    </source>
</evidence>
<proteinExistence type="predicted"/>
<sequence length="339" mass="37879">MKMILPSALLLTAALFTFSQESSAGFGFGKRNVGYIYETSFSSMGWRYLSLLEDKSTDDPKTLESSQRNACYKRYGTIINDNTLDIRIAIGYFDWTTGSNVHYAGRSYGVSPSLDIGAYEALKDLLTSSCGGKARFCGFRKDPQNSSLFTREVTIHGKKVLARVEIRFSSATEILSENLGRYRDTQNQRSRYADDFFTRSLREADAVFYFGHARNGGGPDFYPPVFLPGTNKLNYSGYYKAKRPGFNKMLSALDSSRQAPVIGLMACASRDHFLRRTQAVAPNSGVISSMDVLNVDYVYTAMIGAVDALLRGQCQKSFYQSIRMTSGNQKYITMDGMFE</sequence>
<dbReference type="AlphaFoldDB" id="A0A1Z3NC30"/>
<dbReference type="EMBL" id="CP020946">
    <property type="protein sequence ID" value="ASD65024.1"/>
    <property type="molecule type" value="Genomic_DNA"/>
</dbReference>
<reference evidence="2 3" key="1">
    <citation type="submission" date="2017-04" db="EMBL/GenBank/DDBJ databases">
        <title>Whole genome sequence of Bdellovibrio bacteriovorus strain SSB218315.</title>
        <authorList>
            <person name="Oyedara O."/>
            <person name="Rodriguez-Perez M.A."/>
        </authorList>
    </citation>
    <scope>NUCLEOTIDE SEQUENCE [LARGE SCALE GENOMIC DNA]</scope>
    <source>
        <strain evidence="2 3">SSB218315</strain>
    </source>
</reference>
<feature type="chain" id="PRO_5012599625" description="CHAT domain-containing protein" evidence="1">
    <location>
        <begin position="25"/>
        <end position="339"/>
    </location>
</feature>
<feature type="signal peptide" evidence="1">
    <location>
        <begin position="1"/>
        <end position="24"/>
    </location>
</feature>
<dbReference type="RefSeq" id="WP_088566438.1">
    <property type="nucleotide sequence ID" value="NZ_CP020946.1"/>
</dbReference>
<organism evidence="2 3">
    <name type="scientific">Bdellovibrio bacteriovorus</name>
    <dbReference type="NCBI Taxonomy" id="959"/>
    <lineage>
        <taxon>Bacteria</taxon>
        <taxon>Pseudomonadati</taxon>
        <taxon>Bdellovibrionota</taxon>
        <taxon>Bdellovibrionia</taxon>
        <taxon>Bdellovibrionales</taxon>
        <taxon>Pseudobdellovibrionaceae</taxon>
        <taxon>Bdellovibrio</taxon>
    </lineage>
</organism>
<dbReference type="OrthoDB" id="186633at2"/>
<protein>
    <recommendedName>
        <fullName evidence="4">CHAT domain-containing protein</fullName>
    </recommendedName>
</protein>
<dbReference type="Proteomes" id="UP000197003">
    <property type="component" value="Chromosome"/>
</dbReference>
<evidence type="ECO:0000256" key="1">
    <source>
        <dbReference type="SAM" id="SignalP"/>
    </source>
</evidence>
<evidence type="ECO:0000313" key="2">
    <source>
        <dbReference type="EMBL" id="ASD65024.1"/>
    </source>
</evidence>
<keyword evidence="1" id="KW-0732">Signal</keyword>
<accession>A0A1Z3NC30</accession>
<gene>
    <name evidence="2" type="ORF">B9G79_16340</name>
</gene>
<evidence type="ECO:0000313" key="3">
    <source>
        <dbReference type="Proteomes" id="UP000197003"/>
    </source>
</evidence>
<name>A0A1Z3NC30_BDEBC</name>